<gene>
    <name evidence="2" type="ORF">KC01_LOCUS17447</name>
</gene>
<protein>
    <submittedName>
        <fullName evidence="2">Uncharacterized protein</fullName>
    </submittedName>
</protein>
<evidence type="ECO:0000313" key="2">
    <source>
        <dbReference type="EMBL" id="CAL1587488.1"/>
    </source>
</evidence>
<proteinExistence type="predicted"/>
<accession>A0AAV2KC36</accession>
<dbReference type="EMBL" id="OZ035840">
    <property type="protein sequence ID" value="CAL1587488.1"/>
    <property type="molecule type" value="Genomic_DNA"/>
</dbReference>
<reference evidence="2 3" key="1">
    <citation type="submission" date="2024-04" db="EMBL/GenBank/DDBJ databases">
        <authorList>
            <person name="Waldvogel A.-M."/>
            <person name="Schoenle A."/>
        </authorList>
    </citation>
    <scope>NUCLEOTIDE SEQUENCE [LARGE SCALE GENOMIC DNA]</scope>
</reference>
<keyword evidence="3" id="KW-1185">Reference proteome</keyword>
<dbReference type="Proteomes" id="UP001497482">
    <property type="component" value="Chromosome 18"/>
</dbReference>
<sequence length="96" mass="11017">MGEERGAIGEMGEERADGGERSEKREERKDGREEELEERERRSGVMGEEKRRGRMVEWREALEEVSGEGEVCSLLPLSPSIITITTFIQVMFDVQE</sequence>
<organism evidence="2 3">
    <name type="scientific">Knipowitschia caucasica</name>
    <name type="common">Caucasian dwarf goby</name>
    <name type="synonym">Pomatoschistus caucasicus</name>
    <dbReference type="NCBI Taxonomy" id="637954"/>
    <lineage>
        <taxon>Eukaryota</taxon>
        <taxon>Metazoa</taxon>
        <taxon>Chordata</taxon>
        <taxon>Craniata</taxon>
        <taxon>Vertebrata</taxon>
        <taxon>Euteleostomi</taxon>
        <taxon>Actinopterygii</taxon>
        <taxon>Neopterygii</taxon>
        <taxon>Teleostei</taxon>
        <taxon>Neoteleostei</taxon>
        <taxon>Acanthomorphata</taxon>
        <taxon>Gobiaria</taxon>
        <taxon>Gobiiformes</taxon>
        <taxon>Gobioidei</taxon>
        <taxon>Gobiidae</taxon>
        <taxon>Gobiinae</taxon>
        <taxon>Knipowitschia</taxon>
    </lineage>
</organism>
<dbReference type="AlphaFoldDB" id="A0AAV2KC36"/>
<feature type="region of interest" description="Disordered" evidence="1">
    <location>
        <begin position="1"/>
        <end position="53"/>
    </location>
</feature>
<evidence type="ECO:0000256" key="1">
    <source>
        <dbReference type="SAM" id="MobiDB-lite"/>
    </source>
</evidence>
<name>A0AAV2KC36_KNICA</name>
<evidence type="ECO:0000313" key="3">
    <source>
        <dbReference type="Proteomes" id="UP001497482"/>
    </source>
</evidence>